<protein>
    <recommendedName>
        <fullName evidence="1">Reverse transcriptase zinc-binding domain-containing protein</fullName>
    </recommendedName>
</protein>
<keyword evidence="3" id="KW-1185">Reference proteome</keyword>
<evidence type="ECO:0000313" key="2">
    <source>
        <dbReference type="EMBL" id="KAH1107401.1"/>
    </source>
</evidence>
<dbReference type="Pfam" id="PF13966">
    <property type="entry name" value="zf-RVT"/>
    <property type="match status" value="1"/>
</dbReference>
<dbReference type="EMBL" id="JAIQCV010000004">
    <property type="protein sequence ID" value="KAH1107401.1"/>
    <property type="molecule type" value="Genomic_DNA"/>
</dbReference>
<sequence length="152" mass="17886">MKTKKNLQWMAIKIDEKAYDRVRWDFVEASIYAAEVVECIISIPPPMIHGGPDSLSWSKTTSGVFSVKSAYFALKEESWHPQELKWSKIWKIPGPLRVKHFVWLVLKQRLLTNSERVRRGIEHDVSCHLCGHFMEDTIHILRYCSFTKEIWL</sequence>
<reference evidence="2 3" key="1">
    <citation type="journal article" date="2021" name="Plant Biotechnol. J.">
        <title>Multi-omics assisted identification of the key and species-specific regulatory components of drought-tolerant mechanisms in Gossypium stocksii.</title>
        <authorList>
            <person name="Yu D."/>
            <person name="Ke L."/>
            <person name="Zhang D."/>
            <person name="Wu Y."/>
            <person name="Sun Y."/>
            <person name="Mei J."/>
            <person name="Sun J."/>
            <person name="Sun Y."/>
        </authorList>
    </citation>
    <scope>NUCLEOTIDE SEQUENCE [LARGE SCALE GENOMIC DNA]</scope>
    <source>
        <strain evidence="3">cv. E1</strain>
        <tissue evidence="2">Leaf</tissue>
    </source>
</reference>
<proteinExistence type="predicted"/>
<gene>
    <name evidence="2" type="ORF">J1N35_011169</name>
</gene>
<accession>A0A9D4ADF3</accession>
<dbReference type="OrthoDB" id="1752219at2759"/>
<evidence type="ECO:0000259" key="1">
    <source>
        <dbReference type="Pfam" id="PF13966"/>
    </source>
</evidence>
<dbReference type="Proteomes" id="UP000828251">
    <property type="component" value="Unassembled WGS sequence"/>
</dbReference>
<organism evidence="2 3">
    <name type="scientific">Gossypium stocksii</name>
    <dbReference type="NCBI Taxonomy" id="47602"/>
    <lineage>
        <taxon>Eukaryota</taxon>
        <taxon>Viridiplantae</taxon>
        <taxon>Streptophyta</taxon>
        <taxon>Embryophyta</taxon>
        <taxon>Tracheophyta</taxon>
        <taxon>Spermatophyta</taxon>
        <taxon>Magnoliopsida</taxon>
        <taxon>eudicotyledons</taxon>
        <taxon>Gunneridae</taxon>
        <taxon>Pentapetalae</taxon>
        <taxon>rosids</taxon>
        <taxon>malvids</taxon>
        <taxon>Malvales</taxon>
        <taxon>Malvaceae</taxon>
        <taxon>Malvoideae</taxon>
        <taxon>Gossypium</taxon>
    </lineage>
</organism>
<feature type="domain" description="Reverse transcriptase zinc-binding" evidence="1">
    <location>
        <begin position="65"/>
        <end position="151"/>
    </location>
</feature>
<dbReference type="AlphaFoldDB" id="A0A9D4ADF3"/>
<evidence type="ECO:0000313" key="3">
    <source>
        <dbReference type="Proteomes" id="UP000828251"/>
    </source>
</evidence>
<name>A0A9D4ADF3_9ROSI</name>
<dbReference type="InterPro" id="IPR026960">
    <property type="entry name" value="RVT-Znf"/>
</dbReference>
<comment type="caution">
    <text evidence="2">The sequence shown here is derived from an EMBL/GenBank/DDBJ whole genome shotgun (WGS) entry which is preliminary data.</text>
</comment>